<feature type="domain" description="Inhibitor of growth protein N-terminal histone-binding" evidence="7">
    <location>
        <begin position="416"/>
        <end position="445"/>
    </location>
</feature>
<keyword evidence="5 6" id="KW-0472">Membrane</keyword>
<feature type="transmembrane region" description="Helical" evidence="6">
    <location>
        <begin position="331"/>
        <end position="352"/>
    </location>
</feature>
<evidence type="ECO:0000256" key="2">
    <source>
        <dbReference type="ARBA" id="ARBA00022448"/>
    </source>
</evidence>
<gene>
    <name evidence="8" type="ORF">ONB1V03_LOCUS10312</name>
</gene>
<comment type="subcellular location">
    <subcellularLocation>
        <location evidence="1">Membrane</location>
        <topology evidence="1">Multi-pass membrane protein</topology>
    </subcellularLocation>
</comment>
<feature type="transmembrane region" description="Helical" evidence="6">
    <location>
        <begin position="199"/>
        <end position="232"/>
    </location>
</feature>
<evidence type="ECO:0000256" key="1">
    <source>
        <dbReference type="ARBA" id="ARBA00004141"/>
    </source>
</evidence>
<dbReference type="EMBL" id="CAJPVJ010006921">
    <property type="protein sequence ID" value="CAG2170846.1"/>
    <property type="molecule type" value="Genomic_DNA"/>
</dbReference>
<evidence type="ECO:0000256" key="5">
    <source>
        <dbReference type="ARBA" id="ARBA00023136"/>
    </source>
</evidence>
<dbReference type="PANTHER" id="PTHR43243">
    <property type="entry name" value="INNER MEMBRANE TRANSPORTER YGJI-RELATED"/>
    <property type="match status" value="1"/>
</dbReference>
<sequence>MSRAMHSKTTTMLTEMWAKMRRTKQINTQTDLLETQLRRCLSTFDIVLLGIGHMVGSGAYVLTSSVARNIAGPAIIVSFMISGLASFLSALSYAEFAGRFPKCGSAYSYSYLALGELWSFIVGWNMILENVIGTAAVSRACSAYMDSLLNGQIRNYTLASLASNIAVIVTIIVVGLYYSDLKNWKDIPNGFMPYGWRGVFAGSATCFYAYIGSMTFATISYVAVSAVLTLMVPYNEINAESGLPDAFGVHGAVWIKLIVIVGASCGMVTVLIGTMFSLTRIVYAMSDDGLLFSWMGAVNPRTQIPLHAMYFFASIGALMALFIDITTLIEMMSIGTLIAYLVVSASVIVIRYEPTVQSSCRQSLTTEVNNQELNDLSVESSNMNEENKLIDELVDNDSSTSQSDHNIVVDVMAVPYLEHFLDSLETLPTDLQRNFTLMRDLDTKTEGK</sequence>
<feature type="transmembrane region" description="Helical" evidence="6">
    <location>
        <begin position="252"/>
        <end position="283"/>
    </location>
</feature>
<evidence type="ECO:0000259" key="7">
    <source>
        <dbReference type="Pfam" id="PF12998"/>
    </source>
</evidence>
<protein>
    <recommendedName>
        <fullName evidence="7">Inhibitor of growth protein N-terminal histone-binding domain-containing protein</fullName>
    </recommendedName>
</protein>
<dbReference type="Pfam" id="PF12998">
    <property type="entry name" value="ING"/>
    <property type="match status" value="1"/>
</dbReference>
<dbReference type="Proteomes" id="UP000728032">
    <property type="component" value="Unassembled WGS sequence"/>
</dbReference>
<dbReference type="InterPro" id="IPR024610">
    <property type="entry name" value="ING_N_histone-binding"/>
</dbReference>
<keyword evidence="3 6" id="KW-0812">Transmembrane</keyword>
<dbReference type="PANTHER" id="PTHR43243:SF4">
    <property type="entry name" value="CATIONIC AMINO ACID TRANSPORTER 4"/>
    <property type="match status" value="1"/>
</dbReference>
<name>A0A7R9QPP0_9ACAR</name>
<dbReference type="InterPro" id="IPR002293">
    <property type="entry name" value="AA/rel_permease1"/>
</dbReference>
<dbReference type="GO" id="GO:0005886">
    <property type="term" value="C:plasma membrane"/>
    <property type="evidence" value="ECO:0007669"/>
    <property type="project" value="TreeGrafter"/>
</dbReference>
<proteinExistence type="predicted"/>
<evidence type="ECO:0000313" key="9">
    <source>
        <dbReference type="Proteomes" id="UP000728032"/>
    </source>
</evidence>
<dbReference type="Gene3D" id="1.20.1740.10">
    <property type="entry name" value="Amino acid/polyamine transporter I"/>
    <property type="match status" value="2"/>
</dbReference>
<dbReference type="Pfam" id="PF13520">
    <property type="entry name" value="AA_permease_2"/>
    <property type="match status" value="2"/>
</dbReference>
<keyword evidence="4 6" id="KW-1133">Transmembrane helix</keyword>
<keyword evidence="9" id="KW-1185">Reference proteome</keyword>
<dbReference type="OrthoDB" id="3900342at2759"/>
<evidence type="ECO:0000256" key="6">
    <source>
        <dbReference type="SAM" id="Phobius"/>
    </source>
</evidence>
<dbReference type="Gene3D" id="6.10.140.1740">
    <property type="match status" value="1"/>
</dbReference>
<accession>A0A7R9QPP0</accession>
<feature type="transmembrane region" description="Helical" evidence="6">
    <location>
        <begin position="156"/>
        <end position="178"/>
    </location>
</feature>
<organism evidence="8">
    <name type="scientific">Oppiella nova</name>
    <dbReference type="NCBI Taxonomy" id="334625"/>
    <lineage>
        <taxon>Eukaryota</taxon>
        <taxon>Metazoa</taxon>
        <taxon>Ecdysozoa</taxon>
        <taxon>Arthropoda</taxon>
        <taxon>Chelicerata</taxon>
        <taxon>Arachnida</taxon>
        <taxon>Acari</taxon>
        <taxon>Acariformes</taxon>
        <taxon>Sarcoptiformes</taxon>
        <taxon>Oribatida</taxon>
        <taxon>Brachypylina</taxon>
        <taxon>Oppioidea</taxon>
        <taxon>Oppiidae</taxon>
        <taxon>Oppiella</taxon>
    </lineage>
</organism>
<dbReference type="EMBL" id="OC921746">
    <property type="protein sequence ID" value="CAD7653659.1"/>
    <property type="molecule type" value="Genomic_DNA"/>
</dbReference>
<dbReference type="GO" id="GO:0015171">
    <property type="term" value="F:amino acid transmembrane transporter activity"/>
    <property type="evidence" value="ECO:0007669"/>
    <property type="project" value="TreeGrafter"/>
</dbReference>
<feature type="transmembrane region" description="Helical" evidence="6">
    <location>
        <begin position="106"/>
        <end position="127"/>
    </location>
</feature>
<evidence type="ECO:0000256" key="3">
    <source>
        <dbReference type="ARBA" id="ARBA00022692"/>
    </source>
</evidence>
<feature type="transmembrane region" description="Helical" evidence="6">
    <location>
        <begin position="43"/>
        <end position="62"/>
    </location>
</feature>
<feature type="transmembrane region" description="Helical" evidence="6">
    <location>
        <begin position="74"/>
        <end position="94"/>
    </location>
</feature>
<reference evidence="8" key="1">
    <citation type="submission" date="2020-11" db="EMBL/GenBank/DDBJ databases">
        <authorList>
            <person name="Tran Van P."/>
        </authorList>
    </citation>
    <scope>NUCLEOTIDE SEQUENCE</scope>
</reference>
<dbReference type="AlphaFoldDB" id="A0A7R9QPP0"/>
<keyword evidence="2" id="KW-0813">Transport</keyword>
<evidence type="ECO:0000313" key="8">
    <source>
        <dbReference type="EMBL" id="CAD7653659.1"/>
    </source>
</evidence>
<evidence type="ECO:0000256" key="4">
    <source>
        <dbReference type="ARBA" id="ARBA00022989"/>
    </source>
</evidence>
<feature type="transmembrane region" description="Helical" evidence="6">
    <location>
        <begin position="304"/>
        <end position="325"/>
    </location>
</feature>